<accession>A0A0J9ELB4</accession>
<proteinExistence type="predicted"/>
<dbReference type="Proteomes" id="UP000007802">
    <property type="component" value="Unassembled WGS sequence"/>
</dbReference>
<gene>
    <name evidence="1" type="ORF">BDDG_11912</name>
</gene>
<dbReference type="EMBL" id="GG749416">
    <property type="protein sequence ID" value="KMW67093.1"/>
    <property type="molecule type" value="Genomic_DNA"/>
</dbReference>
<organism evidence="1">
    <name type="scientific">Ajellomyces dermatitidis (strain ATCC 18188 / CBS 674.68)</name>
    <name type="common">Blastomyces dermatitidis</name>
    <dbReference type="NCBI Taxonomy" id="653446"/>
    <lineage>
        <taxon>Eukaryota</taxon>
        <taxon>Fungi</taxon>
        <taxon>Dikarya</taxon>
        <taxon>Ascomycota</taxon>
        <taxon>Pezizomycotina</taxon>
        <taxon>Eurotiomycetes</taxon>
        <taxon>Eurotiomycetidae</taxon>
        <taxon>Onygenales</taxon>
        <taxon>Ajellomycetaceae</taxon>
        <taxon>Blastomyces</taxon>
    </lineage>
</organism>
<name>A0A0J9ELB4_AJEDA</name>
<sequence>MRLNKVLACGVEGDDIFSELNRILDPYPSDESRTRFATMAAGVARYHKSTGEDLQKVPRFTSVEYILKDAELQQTTFNRFRHDGELIDRL</sequence>
<evidence type="ECO:0000313" key="1">
    <source>
        <dbReference type="EMBL" id="KMW67093.1"/>
    </source>
</evidence>
<reference evidence="1" key="1">
    <citation type="submission" date="2010-03" db="EMBL/GenBank/DDBJ databases">
        <title>Annotation of Blastomyces dermatitidis strain ATCC 18188.</title>
        <authorList>
            <consortium name="The Broad Institute Genome Sequencing Platform"/>
            <consortium name="Broad Institute Genome Sequencing Center for Infectious Disease."/>
            <person name="Cuomo C."/>
            <person name="Klein B."/>
            <person name="Sullivan T."/>
            <person name="Heitman J."/>
            <person name="Young S."/>
            <person name="Zeng Q."/>
            <person name="Gargeya S."/>
            <person name="Alvarado L."/>
            <person name="Berlin A.M."/>
            <person name="Chapman S.B."/>
            <person name="Chen Z."/>
            <person name="Freedman E."/>
            <person name="Gellesch M."/>
            <person name="Goldberg J."/>
            <person name="Griggs A."/>
            <person name="Gujja S."/>
            <person name="Heilman E."/>
            <person name="Heiman D."/>
            <person name="Howarth C."/>
            <person name="Mehta T."/>
            <person name="Neiman D."/>
            <person name="Pearson M."/>
            <person name="Roberts A."/>
            <person name="Saif S."/>
            <person name="Shea T."/>
            <person name="Shenoy N."/>
            <person name="Sisk P."/>
            <person name="Stolte C."/>
            <person name="Sykes S."/>
            <person name="White J."/>
            <person name="Yandava C."/>
            <person name="Haas B."/>
            <person name="Nusbaum C."/>
            <person name="Birren B."/>
        </authorList>
    </citation>
    <scope>NUCLEOTIDE SEQUENCE</scope>
    <source>
        <strain evidence="1">ATCC 18188</strain>
    </source>
</reference>
<protein>
    <submittedName>
        <fullName evidence="1">Uncharacterized protein</fullName>
    </submittedName>
</protein>
<dbReference type="AlphaFoldDB" id="A0A0J9ELB4"/>